<evidence type="ECO:0000256" key="1">
    <source>
        <dbReference type="SAM" id="MobiDB-lite"/>
    </source>
</evidence>
<comment type="caution">
    <text evidence="2">The sequence shown here is derived from an EMBL/GenBank/DDBJ whole genome shotgun (WGS) entry which is preliminary data.</text>
</comment>
<keyword evidence="3" id="KW-1185">Reference proteome</keyword>
<feature type="compositionally biased region" description="Low complexity" evidence="1">
    <location>
        <begin position="65"/>
        <end position="78"/>
    </location>
</feature>
<gene>
    <name evidence="2" type="ORF">WHR41_04741</name>
</gene>
<organism evidence="2 3">
    <name type="scientific">Cladosporium halotolerans</name>
    <dbReference type="NCBI Taxonomy" id="1052096"/>
    <lineage>
        <taxon>Eukaryota</taxon>
        <taxon>Fungi</taxon>
        <taxon>Dikarya</taxon>
        <taxon>Ascomycota</taxon>
        <taxon>Pezizomycotina</taxon>
        <taxon>Dothideomycetes</taxon>
        <taxon>Dothideomycetidae</taxon>
        <taxon>Cladosporiales</taxon>
        <taxon>Cladosporiaceae</taxon>
        <taxon>Cladosporium</taxon>
    </lineage>
</organism>
<feature type="region of interest" description="Disordered" evidence="1">
    <location>
        <begin position="65"/>
        <end position="110"/>
    </location>
</feature>
<evidence type="ECO:0000313" key="3">
    <source>
        <dbReference type="Proteomes" id="UP000803884"/>
    </source>
</evidence>
<protein>
    <submittedName>
        <fullName evidence="2">Uncharacterized protein</fullName>
    </submittedName>
</protein>
<feature type="region of interest" description="Disordered" evidence="1">
    <location>
        <begin position="1"/>
        <end position="30"/>
    </location>
</feature>
<sequence length="224" mass="24157">MDPVPYTWRAGTGYTPAPNPNPNPNPEIQIQLQPPTIIPMTCYNHSYYFCTPAQVALAAPAAPAAPASTTSKKSSTSSKKSEAPKPQPPPAPASESHKSGNAPPKLRLGSNYMFPPEHTKLHIFNKSSKVWEEKYKGKSFDFKQFTVATTFTPSMVIENVLGKTGDDAKGWAITEVVEIGDGEWKKGTTIEYGGDKSGGSLASMGWSGKRGNSLPPVWAVVHRV</sequence>
<name>A0AB34KQQ3_9PEZI</name>
<reference evidence="2 3" key="1">
    <citation type="journal article" date="2020" name="Microbiol. Resour. Announc.">
        <title>Draft Genome Sequence of a Cladosporium Species Isolated from the Mesophotic Ascidian Didemnum maculosum.</title>
        <authorList>
            <person name="Gioti A."/>
            <person name="Siaperas R."/>
            <person name="Nikolaivits E."/>
            <person name="Le Goff G."/>
            <person name="Ouazzani J."/>
            <person name="Kotoulas G."/>
            <person name="Topakas E."/>
        </authorList>
    </citation>
    <scope>NUCLEOTIDE SEQUENCE [LARGE SCALE GENOMIC DNA]</scope>
    <source>
        <strain evidence="2 3">TM138-S3</strain>
    </source>
</reference>
<proteinExistence type="predicted"/>
<dbReference type="AlphaFoldDB" id="A0AB34KQQ3"/>
<dbReference type="RefSeq" id="XP_069229207.1">
    <property type="nucleotide sequence ID" value="XM_069373347.1"/>
</dbReference>
<evidence type="ECO:0000313" key="2">
    <source>
        <dbReference type="EMBL" id="KAL1586102.1"/>
    </source>
</evidence>
<dbReference type="Proteomes" id="UP000803884">
    <property type="component" value="Unassembled WGS sequence"/>
</dbReference>
<accession>A0AB34KQQ3</accession>
<dbReference type="GeneID" id="96006185"/>
<dbReference type="EMBL" id="JAAQHG020000016">
    <property type="protein sequence ID" value="KAL1586102.1"/>
    <property type="molecule type" value="Genomic_DNA"/>
</dbReference>